<keyword evidence="3" id="KW-1185">Reference proteome</keyword>
<reference evidence="3" key="2">
    <citation type="submission" date="2015-01" db="EMBL/GenBank/DDBJ databases">
        <title>Evolutionary Origins and Diversification of the Mycorrhizal Mutualists.</title>
        <authorList>
            <consortium name="DOE Joint Genome Institute"/>
            <consortium name="Mycorrhizal Genomics Consortium"/>
            <person name="Kohler A."/>
            <person name="Kuo A."/>
            <person name="Nagy L.G."/>
            <person name="Floudas D."/>
            <person name="Copeland A."/>
            <person name="Barry K.W."/>
            <person name="Cichocki N."/>
            <person name="Veneault-Fourrey C."/>
            <person name="LaButti K."/>
            <person name="Lindquist E.A."/>
            <person name="Lipzen A."/>
            <person name="Lundell T."/>
            <person name="Morin E."/>
            <person name="Murat C."/>
            <person name="Riley R."/>
            <person name="Ohm R."/>
            <person name="Sun H."/>
            <person name="Tunlid A."/>
            <person name="Henrissat B."/>
            <person name="Grigoriev I.V."/>
            <person name="Hibbett D.S."/>
            <person name="Martin F."/>
        </authorList>
    </citation>
    <scope>NUCLEOTIDE SEQUENCE [LARGE SCALE GENOMIC DNA]</scope>
    <source>
        <strain evidence="3">Marx 270</strain>
    </source>
</reference>
<gene>
    <name evidence="2" type="ORF">M404DRAFT_28518</name>
</gene>
<dbReference type="EMBL" id="KN831986">
    <property type="protein sequence ID" value="KIO01781.1"/>
    <property type="molecule type" value="Genomic_DNA"/>
</dbReference>
<accession>A0A0C3P2Q9</accession>
<dbReference type="Proteomes" id="UP000054217">
    <property type="component" value="Unassembled WGS sequence"/>
</dbReference>
<dbReference type="HOGENOM" id="CLU_092150_0_0_1"/>
<organism evidence="2 3">
    <name type="scientific">Pisolithus tinctorius Marx 270</name>
    <dbReference type="NCBI Taxonomy" id="870435"/>
    <lineage>
        <taxon>Eukaryota</taxon>
        <taxon>Fungi</taxon>
        <taxon>Dikarya</taxon>
        <taxon>Basidiomycota</taxon>
        <taxon>Agaricomycotina</taxon>
        <taxon>Agaricomycetes</taxon>
        <taxon>Agaricomycetidae</taxon>
        <taxon>Boletales</taxon>
        <taxon>Sclerodermatineae</taxon>
        <taxon>Pisolithaceae</taxon>
        <taxon>Pisolithus</taxon>
    </lineage>
</organism>
<dbReference type="OrthoDB" id="2688390at2759"/>
<protein>
    <submittedName>
        <fullName evidence="2">Uncharacterized protein</fullName>
    </submittedName>
</protein>
<evidence type="ECO:0000313" key="2">
    <source>
        <dbReference type="EMBL" id="KIO01781.1"/>
    </source>
</evidence>
<feature type="region of interest" description="Disordered" evidence="1">
    <location>
        <begin position="99"/>
        <end position="222"/>
    </location>
</feature>
<evidence type="ECO:0000313" key="3">
    <source>
        <dbReference type="Proteomes" id="UP000054217"/>
    </source>
</evidence>
<dbReference type="AlphaFoldDB" id="A0A0C3P2Q9"/>
<proteinExistence type="predicted"/>
<name>A0A0C3P2Q9_PISTI</name>
<dbReference type="InParanoid" id="A0A0C3P2Q9"/>
<reference evidence="2 3" key="1">
    <citation type="submission" date="2014-04" db="EMBL/GenBank/DDBJ databases">
        <authorList>
            <consortium name="DOE Joint Genome Institute"/>
            <person name="Kuo A."/>
            <person name="Kohler A."/>
            <person name="Costa M.D."/>
            <person name="Nagy L.G."/>
            <person name="Floudas D."/>
            <person name="Copeland A."/>
            <person name="Barry K.W."/>
            <person name="Cichocki N."/>
            <person name="Veneault-Fourrey C."/>
            <person name="LaButti K."/>
            <person name="Lindquist E.A."/>
            <person name="Lipzen A."/>
            <person name="Lundell T."/>
            <person name="Morin E."/>
            <person name="Murat C."/>
            <person name="Sun H."/>
            <person name="Tunlid A."/>
            <person name="Henrissat B."/>
            <person name="Grigoriev I.V."/>
            <person name="Hibbett D.S."/>
            <person name="Martin F."/>
            <person name="Nordberg H.P."/>
            <person name="Cantor M.N."/>
            <person name="Hua S.X."/>
        </authorList>
    </citation>
    <scope>NUCLEOTIDE SEQUENCE [LARGE SCALE GENOMIC DNA]</scope>
    <source>
        <strain evidence="2 3">Marx 270</strain>
    </source>
</reference>
<evidence type="ECO:0000256" key="1">
    <source>
        <dbReference type="SAM" id="MobiDB-lite"/>
    </source>
</evidence>
<sequence length="283" mass="31099">MDLPLAAKCFFDIPDDVDLDNVVLSDPSLTESSTSPHITASDDQLLDPEYWHSHPYQYEQFIQCLLPYQLPGALANANWADKVFDPECDTPPQADTPCPTRCHLIPHPPSQRSSPTKVPAYCGVQRPSPGSTTEPESEAPTAPLRTQTPHPPLPAQRPSPGSTTEPESNDVPVHTQTPHPPLPARHPSPGSTTEPESEAPAAPLHEQTPCPALSPTKAGSDNVSARRIPIFKSIFATPSPLPPGSIYWKYITPEEDARWYDCAGQDKTFNVIQRWKKELEDLQ</sequence>